<proteinExistence type="predicted"/>
<keyword evidence="9" id="KW-0325">Glycoprotein</keyword>
<keyword evidence="3" id="KW-0812">Transmembrane</keyword>
<evidence type="ECO:0000256" key="9">
    <source>
        <dbReference type="ARBA" id="ARBA00023180"/>
    </source>
</evidence>
<evidence type="ECO:0000256" key="7">
    <source>
        <dbReference type="ARBA" id="ARBA00023136"/>
    </source>
</evidence>
<organism evidence="11 12">
    <name type="scientific">Quercus lobata</name>
    <name type="common">Valley oak</name>
    <dbReference type="NCBI Taxonomy" id="97700"/>
    <lineage>
        <taxon>Eukaryota</taxon>
        <taxon>Viridiplantae</taxon>
        <taxon>Streptophyta</taxon>
        <taxon>Embryophyta</taxon>
        <taxon>Tracheophyta</taxon>
        <taxon>Spermatophyta</taxon>
        <taxon>Magnoliopsida</taxon>
        <taxon>eudicotyledons</taxon>
        <taxon>Gunneridae</taxon>
        <taxon>Pentapetalae</taxon>
        <taxon>rosids</taxon>
        <taxon>fabids</taxon>
        <taxon>Fagales</taxon>
        <taxon>Fagaceae</taxon>
        <taxon>Quercus</taxon>
    </lineage>
</organism>
<dbReference type="AlphaFoldDB" id="A0A7N2L8Y9"/>
<protein>
    <recommendedName>
        <fullName evidence="10">Leucine-rich repeat-containing N-terminal plant-type domain-containing protein</fullName>
    </recommendedName>
</protein>
<reference evidence="11 12" key="1">
    <citation type="journal article" date="2016" name="G3 (Bethesda)">
        <title>First Draft Assembly and Annotation of the Genome of a California Endemic Oak Quercus lobata Nee (Fagaceae).</title>
        <authorList>
            <person name="Sork V.L."/>
            <person name="Fitz-Gibbon S.T."/>
            <person name="Puiu D."/>
            <person name="Crepeau M."/>
            <person name="Gugger P.F."/>
            <person name="Sherman R."/>
            <person name="Stevens K."/>
            <person name="Langley C.H."/>
            <person name="Pellegrini M."/>
            <person name="Salzberg S.L."/>
        </authorList>
    </citation>
    <scope>NUCLEOTIDE SEQUENCE [LARGE SCALE GENOMIC DNA]</scope>
    <source>
        <strain evidence="11 12">cv. SW786</strain>
    </source>
</reference>
<reference evidence="11" key="2">
    <citation type="submission" date="2021-01" db="UniProtKB">
        <authorList>
            <consortium name="EnsemblPlants"/>
        </authorList>
    </citation>
    <scope>IDENTIFICATION</scope>
</reference>
<evidence type="ECO:0000259" key="10">
    <source>
        <dbReference type="Pfam" id="PF08263"/>
    </source>
</evidence>
<dbReference type="OMA" id="THLDITW"/>
<dbReference type="Pfam" id="PF08263">
    <property type="entry name" value="LRRNT_2"/>
    <property type="match status" value="1"/>
</dbReference>
<evidence type="ECO:0000313" key="11">
    <source>
        <dbReference type="EnsemblPlants" id="QL03p053928:mrna"/>
    </source>
</evidence>
<keyword evidence="6" id="KW-1133">Transmembrane helix</keyword>
<dbReference type="EnsemblPlants" id="QL03p053928:mrna">
    <property type="protein sequence ID" value="QL03p053928:mrna"/>
    <property type="gene ID" value="QL03p053928"/>
</dbReference>
<evidence type="ECO:0000256" key="5">
    <source>
        <dbReference type="ARBA" id="ARBA00022737"/>
    </source>
</evidence>
<dbReference type="SUPFAM" id="SSF52058">
    <property type="entry name" value="L domain-like"/>
    <property type="match status" value="1"/>
</dbReference>
<dbReference type="PANTHER" id="PTHR48063:SF29">
    <property type="entry name" value="LRR RECEPTOR-LIKE KINASE FAMILY PROTEIN"/>
    <property type="match status" value="1"/>
</dbReference>
<accession>A0A7N2L8Y9</accession>
<keyword evidence="4" id="KW-0732">Signal</keyword>
<dbReference type="Proteomes" id="UP000594261">
    <property type="component" value="Chromosome 3"/>
</dbReference>
<keyword evidence="5" id="KW-0677">Repeat</keyword>
<dbReference type="InterPro" id="IPR013210">
    <property type="entry name" value="LRR_N_plant-typ"/>
</dbReference>
<dbReference type="Pfam" id="PF00560">
    <property type="entry name" value="LRR_1"/>
    <property type="match status" value="1"/>
</dbReference>
<keyword evidence="7" id="KW-0472">Membrane</keyword>
<dbReference type="InterPro" id="IPR001611">
    <property type="entry name" value="Leu-rich_rpt"/>
</dbReference>
<evidence type="ECO:0000256" key="8">
    <source>
        <dbReference type="ARBA" id="ARBA00023170"/>
    </source>
</evidence>
<evidence type="ECO:0000256" key="2">
    <source>
        <dbReference type="ARBA" id="ARBA00022614"/>
    </source>
</evidence>
<evidence type="ECO:0000256" key="4">
    <source>
        <dbReference type="ARBA" id="ARBA00022729"/>
    </source>
</evidence>
<dbReference type="EMBL" id="LRBV02000003">
    <property type="status" value="NOT_ANNOTATED_CDS"/>
    <property type="molecule type" value="Genomic_DNA"/>
</dbReference>
<dbReference type="Gene3D" id="3.80.10.10">
    <property type="entry name" value="Ribonuclease Inhibitor"/>
    <property type="match status" value="1"/>
</dbReference>
<dbReference type="InterPro" id="IPR046956">
    <property type="entry name" value="RLP23-like"/>
</dbReference>
<evidence type="ECO:0000256" key="3">
    <source>
        <dbReference type="ARBA" id="ARBA00022692"/>
    </source>
</evidence>
<name>A0A7N2L8Y9_QUELO</name>
<comment type="subcellular location">
    <subcellularLocation>
        <location evidence="1">Membrane</location>
        <topology evidence="1">Single-pass type I membrane protein</topology>
    </subcellularLocation>
</comment>
<dbReference type="Gramene" id="QL03p053928:mrna">
    <property type="protein sequence ID" value="QL03p053928:mrna"/>
    <property type="gene ID" value="QL03p053928"/>
</dbReference>
<dbReference type="InParanoid" id="A0A7N2L8Y9"/>
<evidence type="ECO:0000256" key="6">
    <source>
        <dbReference type="ARBA" id="ARBA00022989"/>
    </source>
</evidence>
<keyword evidence="2" id="KW-0433">Leucine-rich repeat</keyword>
<dbReference type="InterPro" id="IPR032675">
    <property type="entry name" value="LRR_dom_sf"/>
</dbReference>
<dbReference type="PANTHER" id="PTHR48063">
    <property type="entry name" value="LRR RECEPTOR-LIKE KINASE"/>
    <property type="match status" value="1"/>
</dbReference>
<sequence>MVGLKIRKGKFEERLKDPSRSLSSWVGEDCCKWWGVGCSNQTGNIIKLDLKSPFFCDLMSVDTSTVCLGGVLSPSLLYLKYLNHLDRSNNKFQGISIPNFIGSLNKSSYLNLSYASFAGMIPSHLGNLSNLLYFDLYTFAYPLTPPISNLNWLSGLSSKIPQFEWPILECSNGSLEHLNLSLNQLIGNVPHSLGYIKRLRNLQLYINTFSSSIPLSIQNLSHLEKLDLNVNMMNITISELIGQLSELRLESAASLKELLASGFKKWTGSTVHVNWFFVVRSFFEAVTVCFH</sequence>
<evidence type="ECO:0000256" key="1">
    <source>
        <dbReference type="ARBA" id="ARBA00004479"/>
    </source>
</evidence>
<keyword evidence="12" id="KW-1185">Reference proteome</keyword>
<feature type="domain" description="Leucine-rich repeat-containing N-terminal plant-type" evidence="10">
    <location>
        <begin position="14"/>
        <end position="39"/>
    </location>
</feature>
<dbReference type="GO" id="GO:0016020">
    <property type="term" value="C:membrane"/>
    <property type="evidence" value="ECO:0007669"/>
    <property type="project" value="UniProtKB-SubCell"/>
</dbReference>
<keyword evidence="8" id="KW-0675">Receptor</keyword>
<evidence type="ECO:0000313" key="12">
    <source>
        <dbReference type="Proteomes" id="UP000594261"/>
    </source>
</evidence>